<name>A0A918DT13_9ACTN</name>
<evidence type="ECO:0000259" key="3">
    <source>
        <dbReference type="Pfam" id="PF01494"/>
    </source>
</evidence>
<evidence type="ECO:0000256" key="1">
    <source>
        <dbReference type="ARBA" id="ARBA00023002"/>
    </source>
</evidence>
<feature type="domain" description="FAD-binding" evidence="3">
    <location>
        <begin position="7"/>
        <end position="317"/>
    </location>
</feature>
<protein>
    <submittedName>
        <fullName evidence="4">FAD-dependent oxidoreductase</fullName>
    </submittedName>
</protein>
<keyword evidence="2" id="KW-0503">Monooxygenase</keyword>
<evidence type="ECO:0000256" key="2">
    <source>
        <dbReference type="ARBA" id="ARBA00023033"/>
    </source>
</evidence>
<dbReference type="GO" id="GO:0071949">
    <property type="term" value="F:FAD binding"/>
    <property type="evidence" value="ECO:0007669"/>
    <property type="project" value="InterPro"/>
</dbReference>
<dbReference type="InterPro" id="IPR050493">
    <property type="entry name" value="FAD-dep_Monooxygenase_BioMet"/>
</dbReference>
<evidence type="ECO:0000313" key="4">
    <source>
        <dbReference type="EMBL" id="GGO82241.1"/>
    </source>
</evidence>
<gene>
    <name evidence="4" type="ORF">GCM10012289_73030</name>
</gene>
<dbReference type="Gene3D" id="3.50.50.60">
    <property type="entry name" value="FAD/NAD(P)-binding domain"/>
    <property type="match status" value="1"/>
</dbReference>
<dbReference type="InterPro" id="IPR036188">
    <property type="entry name" value="FAD/NAD-bd_sf"/>
</dbReference>
<keyword evidence="1" id="KW-0560">Oxidoreductase</keyword>
<keyword evidence="5" id="KW-1185">Reference proteome</keyword>
<sequence length="397" mass="43126">MYIQGMTKALIVGGGIAGPVTAMALRQAGIDSDVFEAYDRKSDGVGAFLTLASNGLAALRVLGLDELVGGLGMDSSRMRMLNGRGKELATFTQPGRTLKRADLYQALRDEAVRRGVRIHYGKRLDDAVVERDGVRAVFADGSTAEGDLLIGADGLRSRTRAIIDPGAPRARHVGLLNTGGFARGVTVPGEPGTNHFIFGKKCFFGYLVHPDGEVWWFANPPSRREPTREELAAITPTQWRARLTSLFRDDVGPMLDIIGATEHIISGWNTYDFPTVPTWFNERMVIVGDAAHATSPSSGQGASMAMEDAVVLAKCLRDVPGLPGAFAAFEGLRRERVERIVAQGKRNGSGKAPGVLGAFARDLVLPTIMRKLAEKNALAWMHDYRIEWDERILTPSR</sequence>
<dbReference type="PRINTS" id="PR00420">
    <property type="entry name" value="RNGMNOXGNASE"/>
</dbReference>
<dbReference type="PANTHER" id="PTHR13789">
    <property type="entry name" value="MONOOXYGENASE"/>
    <property type="match status" value="1"/>
</dbReference>
<dbReference type="InterPro" id="IPR002938">
    <property type="entry name" value="FAD-bd"/>
</dbReference>
<reference evidence="4" key="2">
    <citation type="submission" date="2020-09" db="EMBL/GenBank/DDBJ databases">
        <authorList>
            <person name="Sun Q."/>
            <person name="Zhou Y."/>
        </authorList>
    </citation>
    <scope>NUCLEOTIDE SEQUENCE</scope>
    <source>
        <strain evidence="4">CGMCC 4.7368</strain>
    </source>
</reference>
<accession>A0A918DT13</accession>
<dbReference type="PANTHER" id="PTHR13789:SF309">
    <property type="entry name" value="PUTATIVE (AFU_ORTHOLOGUE AFUA_6G14510)-RELATED"/>
    <property type="match status" value="1"/>
</dbReference>
<proteinExistence type="predicted"/>
<dbReference type="GO" id="GO:0004497">
    <property type="term" value="F:monooxygenase activity"/>
    <property type="evidence" value="ECO:0007669"/>
    <property type="project" value="UniProtKB-KW"/>
</dbReference>
<reference evidence="4" key="1">
    <citation type="journal article" date="2014" name="Int. J. Syst. Evol. Microbiol.">
        <title>Complete genome sequence of Corynebacterium casei LMG S-19264T (=DSM 44701T), isolated from a smear-ripened cheese.</title>
        <authorList>
            <consortium name="US DOE Joint Genome Institute (JGI-PGF)"/>
            <person name="Walter F."/>
            <person name="Albersmeier A."/>
            <person name="Kalinowski J."/>
            <person name="Ruckert C."/>
        </authorList>
    </citation>
    <scope>NUCLEOTIDE SEQUENCE</scope>
    <source>
        <strain evidence="4">CGMCC 4.7368</strain>
    </source>
</reference>
<organism evidence="4 5">
    <name type="scientific">Nonomuraea cavernae</name>
    <dbReference type="NCBI Taxonomy" id="2045107"/>
    <lineage>
        <taxon>Bacteria</taxon>
        <taxon>Bacillati</taxon>
        <taxon>Actinomycetota</taxon>
        <taxon>Actinomycetes</taxon>
        <taxon>Streptosporangiales</taxon>
        <taxon>Streptosporangiaceae</taxon>
        <taxon>Nonomuraea</taxon>
    </lineage>
</organism>
<dbReference type="SUPFAM" id="SSF51905">
    <property type="entry name" value="FAD/NAD(P)-binding domain"/>
    <property type="match status" value="1"/>
</dbReference>
<dbReference type="Pfam" id="PF01494">
    <property type="entry name" value="FAD_binding_3"/>
    <property type="match status" value="1"/>
</dbReference>
<evidence type="ECO:0000313" key="5">
    <source>
        <dbReference type="Proteomes" id="UP000646523"/>
    </source>
</evidence>
<dbReference type="Proteomes" id="UP000646523">
    <property type="component" value="Unassembled WGS sequence"/>
</dbReference>
<dbReference type="EMBL" id="BMNH01000041">
    <property type="protein sequence ID" value="GGO82241.1"/>
    <property type="molecule type" value="Genomic_DNA"/>
</dbReference>
<comment type="caution">
    <text evidence="4">The sequence shown here is derived from an EMBL/GenBank/DDBJ whole genome shotgun (WGS) entry which is preliminary data.</text>
</comment>
<dbReference type="AlphaFoldDB" id="A0A918DT13"/>